<evidence type="ECO:0000313" key="5">
    <source>
        <dbReference type="EMBL" id="BCN92762.1"/>
    </source>
</evidence>
<dbReference type="Gene3D" id="3.40.190.80">
    <property type="match status" value="1"/>
</dbReference>
<dbReference type="PANTHER" id="PTHR43028:SF5">
    <property type="entry name" value="3'(2'),5'-BISPHOSPHATE NUCLEOTIDASE 1"/>
    <property type="match status" value="1"/>
</dbReference>
<dbReference type="EC" id="3.1.3.7" evidence="4"/>
<feature type="binding site" evidence="4">
    <location>
        <position position="90"/>
    </location>
    <ligand>
        <name>Mg(2+)</name>
        <dbReference type="ChEBI" id="CHEBI:18420"/>
        <label>2</label>
    </ligand>
</feature>
<feature type="binding site" evidence="4">
    <location>
        <position position="221"/>
    </location>
    <ligand>
        <name>Mg(2+)</name>
        <dbReference type="ChEBI" id="CHEBI:18420"/>
        <label>2</label>
    </ligand>
</feature>
<name>A0ABM7MBN4_9GAMM</name>
<comment type="function">
    <text evidence="4">Converts adenosine-3',5'-bisphosphate (PAP) to AMP.</text>
</comment>
<keyword evidence="4" id="KW-0378">Hydrolase</keyword>
<feature type="binding site" evidence="4">
    <location>
        <begin position="89"/>
        <end position="92"/>
    </location>
    <ligand>
        <name>substrate</name>
    </ligand>
</feature>
<keyword evidence="4" id="KW-0997">Cell inner membrane</keyword>
<comment type="catalytic activity">
    <reaction evidence="1 4">
        <text>adenosine 3',5'-bisphosphate + H2O = AMP + phosphate</text>
        <dbReference type="Rhea" id="RHEA:10040"/>
        <dbReference type="ChEBI" id="CHEBI:15377"/>
        <dbReference type="ChEBI" id="CHEBI:43474"/>
        <dbReference type="ChEBI" id="CHEBI:58343"/>
        <dbReference type="ChEBI" id="CHEBI:456215"/>
        <dbReference type="EC" id="3.1.3.7"/>
    </reaction>
</comment>
<feature type="binding site" evidence="4">
    <location>
        <position position="67"/>
    </location>
    <ligand>
        <name>substrate</name>
    </ligand>
</feature>
<dbReference type="CDD" id="cd01638">
    <property type="entry name" value="CysQ"/>
    <property type="match status" value="1"/>
</dbReference>
<dbReference type="InterPro" id="IPR000760">
    <property type="entry name" value="Inositol_monophosphatase-like"/>
</dbReference>
<keyword evidence="4" id="KW-1003">Cell membrane</keyword>
<evidence type="ECO:0000313" key="6">
    <source>
        <dbReference type="Proteomes" id="UP001054820"/>
    </source>
</evidence>
<dbReference type="InterPro" id="IPR050725">
    <property type="entry name" value="CysQ/Inositol_MonoPase"/>
</dbReference>
<comment type="subcellular location">
    <subcellularLocation>
        <location evidence="4">Cell inner membrane</location>
        <topology evidence="4">Peripheral membrane protein</topology>
        <orientation evidence="4">Cytoplasmic side</orientation>
    </subcellularLocation>
</comment>
<keyword evidence="6" id="KW-1185">Reference proteome</keyword>
<evidence type="ECO:0000256" key="2">
    <source>
        <dbReference type="ARBA" id="ARBA00022723"/>
    </source>
</evidence>
<evidence type="ECO:0000256" key="1">
    <source>
        <dbReference type="ARBA" id="ARBA00001625"/>
    </source>
</evidence>
<comment type="similarity">
    <text evidence="4">Belongs to the inositol monophosphatase superfamily. CysQ family.</text>
</comment>
<dbReference type="Gene3D" id="3.30.540.10">
    <property type="entry name" value="Fructose-1,6-Bisphosphatase, subunit A, domain 1"/>
    <property type="match status" value="1"/>
</dbReference>
<dbReference type="InterPro" id="IPR020583">
    <property type="entry name" value="Inositol_monoP_metal-BS"/>
</dbReference>
<dbReference type="PROSITE" id="PS00629">
    <property type="entry name" value="IMP_1"/>
    <property type="match status" value="1"/>
</dbReference>
<feature type="binding site" evidence="4">
    <location>
        <position position="87"/>
    </location>
    <ligand>
        <name>Mg(2+)</name>
        <dbReference type="ChEBI" id="CHEBI:18420"/>
        <label>2</label>
    </ligand>
</feature>
<feature type="binding site" evidence="4">
    <location>
        <position position="221"/>
    </location>
    <ligand>
        <name>substrate</name>
    </ligand>
</feature>
<dbReference type="NCBIfam" id="TIGR01331">
    <property type="entry name" value="bisphos_cysQ"/>
    <property type="match status" value="1"/>
</dbReference>
<dbReference type="RefSeq" id="WP_237262953.1">
    <property type="nucleotide sequence ID" value="NZ_AP024202.1"/>
</dbReference>
<dbReference type="PANTHER" id="PTHR43028">
    <property type="entry name" value="3'(2'),5'-BISPHOSPHATE NUCLEOTIDASE 1"/>
    <property type="match status" value="1"/>
</dbReference>
<evidence type="ECO:0000256" key="4">
    <source>
        <dbReference type="HAMAP-Rule" id="MF_02095"/>
    </source>
</evidence>
<keyword evidence="2 4" id="KW-0479">Metal-binding</keyword>
<reference evidence="5" key="1">
    <citation type="journal article" date="2022" name="Arch. Microbiol.">
        <title>Thiomicrorhabdus immobilis sp. nov., a mesophilic sulfur-oxidizing bacterium isolated from sediment of a brackish lake in northern Japan.</title>
        <authorList>
            <person name="Kojima H."/>
            <person name="Mochizuki J."/>
            <person name="Kanda M."/>
            <person name="Watanabe T."/>
            <person name="Fukui M."/>
        </authorList>
    </citation>
    <scope>NUCLEOTIDE SEQUENCE</scope>
    <source>
        <strain evidence="5">Am19</strain>
    </source>
</reference>
<evidence type="ECO:0000256" key="3">
    <source>
        <dbReference type="ARBA" id="ARBA00022842"/>
    </source>
</evidence>
<dbReference type="SUPFAM" id="SSF56655">
    <property type="entry name" value="Carbohydrate phosphatase"/>
    <property type="match status" value="1"/>
</dbReference>
<sequence length="263" mass="29487">MLEKINVQDIVGLAKKAGEAIMEIYQKDFEVEFKADESPLTEADKKANEMIVTGLEALGLGIPVLSEEGKNIPYDERKDWEYFWLVDPVDGTKEFVKKNGEFTVNIALIHKEVPVLGVVYAPALNETYWAKKGEGAFKEQMIADKMQTFALPKQQNRKEGELVVVASKSHMSPETKTFIDEYAVDYPLLTTHSIGSSLKICLVAEGEADIYPRLGPTMEWDTGAAHAVVIEAGKTFQGYSIEDGYFPHLYNKENLLNAWFVVQ</sequence>
<protein>
    <recommendedName>
        <fullName evidence="4">3'(2'),5'-bisphosphate nucleotidase CysQ</fullName>
        <ecNumber evidence="4">3.1.3.7</ecNumber>
    </recommendedName>
    <alternativeName>
        <fullName evidence="4">3'(2'),5-bisphosphonucleoside 3'(2')-phosphohydrolase</fullName>
    </alternativeName>
    <alternativeName>
        <fullName evidence="4">3'-phosphoadenosine 5'-phosphate phosphatase</fullName>
        <shortName evidence="4">PAP phosphatase</shortName>
    </alternativeName>
</protein>
<gene>
    <name evidence="4 5" type="primary">cysQ</name>
    <name evidence="5" type="ORF">THMIRHAM_05470</name>
</gene>
<dbReference type="InterPro" id="IPR006240">
    <property type="entry name" value="CysQ"/>
</dbReference>
<dbReference type="Proteomes" id="UP001054820">
    <property type="component" value="Chromosome"/>
</dbReference>
<comment type="cofactor">
    <cofactor evidence="4">
        <name>Mg(2+)</name>
        <dbReference type="ChEBI" id="CHEBI:18420"/>
    </cofactor>
</comment>
<accession>A0ABM7MBN4</accession>
<feature type="binding site" evidence="4">
    <location>
        <position position="89"/>
    </location>
    <ligand>
        <name>Mg(2+)</name>
        <dbReference type="ChEBI" id="CHEBI:18420"/>
        <label>1</label>
    </ligand>
</feature>
<feature type="binding site" evidence="4">
    <location>
        <position position="87"/>
    </location>
    <ligand>
        <name>Mg(2+)</name>
        <dbReference type="ChEBI" id="CHEBI:18420"/>
        <label>1</label>
    </ligand>
</feature>
<dbReference type="EMBL" id="AP024202">
    <property type="protein sequence ID" value="BCN92762.1"/>
    <property type="molecule type" value="Genomic_DNA"/>
</dbReference>
<keyword evidence="4" id="KW-0472">Membrane</keyword>
<keyword evidence="3 4" id="KW-0460">Magnesium</keyword>
<dbReference type="HAMAP" id="MF_02095">
    <property type="entry name" value="CysQ"/>
    <property type="match status" value="1"/>
</dbReference>
<organism evidence="5 6">
    <name type="scientific">Thiomicrorhabdus immobilis</name>
    <dbReference type="NCBI Taxonomy" id="2791037"/>
    <lineage>
        <taxon>Bacteria</taxon>
        <taxon>Pseudomonadati</taxon>
        <taxon>Pseudomonadota</taxon>
        <taxon>Gammaproteobacteria</taxon>
        <taxon>Thiotrichales</taxon>
        <taxon>Piscirickettsiaceae</taxon>
        <taxon>Thiomicrorhabdus</taxon>
    </lineage>
</organism>
<dbReference type="Pfam" id="PF00459">
    <property type="entry name" value="Inositol_P"/>
    <property type="match status" value="1"/>
</dbReference>
<feature type="binding site" evidence="4">
    <location>
        <position position="67"/>
    </location>
    <ligand>
        <name>Mg(2+)</name>
        <dbReference type="ChEBI" id="CHEBI:18420"/>
        <label>1</label>
    </ligand>
</feature>
<proteinExistence type="inferred from homology"/>